<protein>
    <submittedName>
        <fullName evidence="1">Uncharacterized protein</fullName>
    </submittedName>
</protein>
<comment type="caution">
    <text evidence="1">The sequence shown here is derived from an EMBL/GenBank/DDBJ whole genome shotgun (WGS) entry which is preliminary data.</text>
</comment>
<sequence length="230" mass="24501">MAAKGIIGGDPSKLDRVNTVDEAGPVLRFDLVHPDATAIEITAANDHTADTLLTYWTNNSGQAQRTGYLNEKGEIRSRPGSPATVPVRVQQRDERQSGDLQQWTDAGNTPFSRIDADGYATLRVDAWTALDLEPGVVSDAAEVRRESAYGIARLRGTLTTQLTGFNAGSTIATVPAPFRPIRTVVVTVGFDSTQDRTMTVTPAGAISLGSSIGAGDDHTIHLDGVTWELA</sequence>
<evidence type="ECO:0000313" key="1">
    <source>
        <dbReference type="EMBL" id="MFC4335208.1"/>
    </source>
</evidence>
<name>A0ABV8TXR8_9ACTN</name>
<accession>A0ABV8TXR8</accession>
<dbReference type="EMBL" id="JBHSDK010000012">
    <property type="protein sequence ID" value="MFC4335208.1"/>
    <property type="molecule type" value="Genomic_DNA"/>
</dbReference>
<evidence type="ECO:0000313" key="2">
    <source>
        <dbReference type="Proteomes" id="UP001595823"/>
    </source>
</evidence>
<proteinExistence type="predicted"/>
<reference evidence="2" key="1">
    <citation type="journal article" date="2019" name="Int. J. Syst. Evol. Microbiol.">
        <title>The Global Catalogue of Microorganisms (GCM) 10K type strain sequencing project: providing services to taxonomists for standard genome sequencing and annotation.</title>
        <authorList>
            <consortium name="The Broad Institute Genomics Platform"/>
            <consortium name="The Broad Institute Genome Sequencing Center for Infectious Disease"/>
            <person name="Wu L."/>
            <person name="Ma J."/>
        </authorList>
    </citation>
    <scope>NUCLEOTIDE SEQUENCE [LARGE SCALE GENOMIC DNA]</scope>
    <source>
        <strain evidence="2">IBRC-M 10908</strain>
    </source>
</reference>
<dbReference type="Proteomes" id="UP001595823">
    <property type="component" value="Unassembled WGS sequence"/>
</dbReference>
<keyword evidence="2" id="KW-1185">Reference proteome</keyword>
<organism evidence="1 2">
    <name type="scientific">Salininema proteolyticum</name>
    <dbReference type="NCBI Taxonomy" id="1607685"/>
    <lineage>
        <taxon>Bacteria</taxon>
        <taxon>Bacillati</taxon>
        <taxon>Actinomycetota</taxon>
        <taxon>Actinomycetes</taxon>
        <taxon>Glycomycetales</taxon>
        <taxon>Glycomycetaceae</taxon>
        <taxon>Salininema</taxon>
    </lineage>
</organism>
<dbReference type="RefSeq" id="WP_380619675.1">
    <property type="nucleotide sequence ID" value="NZ_JBHSDK010000012.1"/>
</dbReference>
<gene>
    <name evidence="1" type="ORF">ACFPET_08360</name>
</gene>